<sequence length="268" mass="27553">MVPTVASSIVAFLLLVAPSLAAPGTTGCEINSNQKGVCMATGSCKSSGGVSEAGHCLGGVDNQPTSGCQGTSTAGHCPGPADIQCCTKKAATPAPAPATAPAPKPSGGNCANPTVNEATLKLLQSFEGWYPNAYKDPDGNPTIGYGHLCSSASCSEIKYKTPLSKADGDNLMQDDLSRFRQCIAKQVKPKLNANQFGALVDWAFNVGCGNTESSSLVKRLNAGEAPDTVASQELPKWNHGKNGVLPGLTRRRAAEVELFRSATGTPAC</sequence>
<proteinExistence type="inferred from homology"/>
<comment type="catalytic activity">
    <reaction evidence="1">
        <text>Hydrolysis of (1-&gt;4)-beta-linkages between N-acetylmuramic acid and N-acetyl-D-glucosamine residues in a peptidoglycan and between N-acetyl-D-glucosamine residues in chitodextrins.</text>
        <dbReference type="EC" id="3.2.1.17"/>
    </reaction>
</comment>
<keyword evidence="6" id="KW-0326">Glycosidase</keyword>
<evidence type="ECO:0000256" key="3">
    <source>
        <dbReference type="ARBA" id="ARBA00022638"/>
    </source>
</evidence>
<evidence type="ECO:0000313" key="9">
    <source>
        <dbReference type="Proteomes" id="UP000701801"/>
    </source>
</evidence>
<dbReference type="InterPro" id="IPR023346">
    <property type="entry name" value="Lysozyme-like_dom_sf"/>
</dbReference>
<dbReference type="InterPro" id="IPR023347">
    <property type="entry name" value="Lysozyme_dom_sf"/>
</dbReference>
<accession>A0A9N9PZH5</accession>
<dbReference type="InterPro" id="IPR051018">
    <property type="entry name" value="Bacteriophage_GH24"/>
</dbReference>
<dbReference type="AlphaFoldDB" id="A0A9N9PZH5"/>
<evidence type="ECO:0000256" key="7">
    <source>
        <dbReference type="SAM" id="SignalP"/>
    </source>
</evidence>
<dbReference type="SUPFAM" id="SSF53955">
    <property type="entry name" value="Lysozyme-like"/>
    <property type="match status" value="1"/>
</dbReference>
<dbReference type="GO" id="GO:0031640">
    <property type="term" value="P:killing of cells of another organism"/>
    <property type="evidence" value="ECO:0007669"/>
    <property type="project" value="UniProtKB-KW"/>
</dbReference>
<evidence type="ECO:0000256" key="6">
    <source>
        <dbReference type="ARBA" id="ARBA00023295"/>
    </source>
</evidence>
<dbReference type="Pfam" id="PF00959">
    <property type="entry name" value="Phage_lysozyme"/>
    <property type="match status" value="1"/>
</dbReference>
<keyword evidence="7" id="KW-0732">Signal</keyword>
<dbReference type="Proteomes" id="UP000701801">
    <property type="component" value="Unassembled WGS sequence"/>
</dbReference>
<dbReference type="InterPro" id="IPR002196">
    <property type="entry name" value="Glyco_hydro_24"/>
</dbReference>
<reference evidence="8" key="1">
    <citation type="submission" date="2021-07" db="EMBL/GenBank/DDBJ databases">
        <authorList>
            <person name="Durling M."/>
        </authorList>
    </citation>
    <scope>NUCLEOTIDE SEQUENCE</scope>
</reference>
<dbReference type="HAMAP" id="MF_04110">
    <property type="entry name" value="ENDOLYSIN_T4"/>
    <property type="match status" value="1"/>
</dbReference>
<dbReference type="InterPro" id="IPR033907">
    <property type="entry name" value="Endolysin_autolysin"/>
</dbReference>
<dbReference type="CDD" id="cd00737">
    <property type="entry name" value="lyz_endolysin_autolysin"/>
    <property type="match status" value="1"/>
</dbReference>
<name>A0A9N9PZH5_9HELO</name>
<evidence type="ECO:0000313" key="8">
    <source>
        <dbReference type="EMBL" id="CAG8980488.1"/>
    </source>
</evidence>
<gene>
    <name evidence="8" type="ORF">HYALB_00013627</name>
</gene>
<dbReference type="InterPro" id="IPR034690">
    <property type="entry name" value="Endolysin_T4_type"/>
</dbReference>
<feature type="chain" id="PRO_5040208357" description="Lysozyme" evidence="7">
    <location>
        <begin position="22"/>
        <end position="268"/>
    </location>
</feature>
<dbReference type="GO" id="GO:0016998">
    <property type="term" value="P:cell wall macromolecule catabolic process"/>
    <property type="evidence" value="ECO:0007669"/>
    <property type="project" value="InterPro"/>
</dbReference>
<dbReference type="PANTHER" id="PTHR38107:SF3">
    <property type="entry name" value="LYSOZYME RRRD-RELATED"/>
    <property type="match status" value="1"/>
</dbReference>
<dbReference type="GO" id="GO:0042742">
    <property type="term" value="P:defense response to bacterium"/>
    <property type="evidence" value="ECO:0007669"/>
    <property type="project" value="UniProtKB-KW"/>
</dbReference>
<dbReference type="EMBL" id="CAJVRM010000392">
    <property type="protein sequence ID" value="CAG8980488.1"/>
    <property type="molecule type" value="Genomic_DNA"/>
</dbReference>
<evidence type="ECO:0000256" key="4">
    <source>
        <dbReference type="ARBA" id="ARBA00022801"/>
    </source>
</evidence>
<evidence type="ECO:0000256" key="2">
    <source>
        <dbReference type="ARBA" id="ARBA00022529"/>
    </source>
</evidence>
<evidence type="ECO:0000256" key="1">
    <source>
        <dbReference type="ARBA" id="ARBA00000632"/>
    </source>
</evidence>
<dbReference type="GO" id="GO:0003796">
    <property type="term" value="F:lysozyme activity"/>
    <property type="evidence" value="ECO:0007669"/>
    <property type="project" value="UniProtKB-EC"/>
</dbReference>
<keyword evidence="3" id="KW-0081">Bacteriolytic enzyme</keyword>
<keyword evidence="5" id="KW-1035">Host cytoplasm</keyword>
<keyword evidence="9" id="KW-1185">Reference proteome</keyword>
<protein>
    <recommendedName>
        <fullName evidence="10">Lysozyme</fullName>
    </recommendedName>
</protein>
<comment type="caution">
    <text evidence="8">The sequence shown here is derived from an EMBL/GenBank/DDBJ whole genome shotgun (WGS) entry which is preliminary data.</text>
</comment>
<dbReference type="GO" id="GO:0009253">
    <property type="term" value="P:peptidoglycan catabolic process"/>
    <property type="evidence" value="ECO:0007669"/>
    <property type="project" value="InterPro"/>
</dbReference>
<keyword evidence="4" id="KW-0378">Hydrolase</keyword>
<keyword evidence="2" id="KW-0929">Antimicrobial</keyword>
<dbReference type="OrthoDB" id="5358886at2759"/>
<organism evidence="8 9">
    <name type="scientific">Hymenoscyphus albidus</name>
    <dbReference type="NCBI Taxonomy" id="595503"/>
    <lineage>
        <taxon>Eukaryota</taxon>
        <taxon>Fungi</taxon>
        <taxon>Dikarya</taxon>
        <taxon>Ascomycota</taxon>
        <taxon>Pezizomycotina</taxon>
        <taxon>Leotiomycetes</taxon>
        <taxon>Helotiales</taxon>
        <taxon>Helotiaceae</taxon>
        <taxon>Hymenoscyphus</taxon>
    </lineage>
</organism>
<evidence type="ECO:0008006" key="10">
    <source>
        <dbReference type="Google" id="ProtNLM"/>
    </source>
</evidence>
<feature type="signal peptide" evidence="7">
    <location>
        <begin position="1"/>
        <end position="21"/>
    </location>
</feature>
<dbReference type="PANTHER" id="PTHR38107">
    <property type="match status" value="1"/>
</dbReference>
<evidence type="ECO:0000256" key="5">
    <source>
        <dbReference type="ARBA" id="ARBA00023200"/>
    </source>
</evidence>
<dbReference type="Gene3D" id="1.10.530.40">
    <property type="match status" value="1"/>
</dbReference>